<feature type="region of interest" description="Disordered" evidence="1">
    <location>
        <begin position="120"/>
        <end position="139"/>
    </location>
</feature>
<comment type="caution">
    <text evidence="2">The sequence shown here is derived from an EMBL/GenBank/DDBJ whole genome shotgun (WGS) entry which is preliminary data.</text>
</comment>
<accession>A0A8S0WMP8</accession>
<organism evidence="2 3">
    <name type="scientific">Cyclocybe aegerita</name>
    <name type="common">Black poplar mushroom</name>
    <name type="synonym">Agrocybe aegerita</name>
    <dbReference type="NCBI Taxonomy" id="1973307"/>
    <lineage>
        <taxon>Eukaryota</taxon>
        <taxon>Fungi</taxon>
        <taxon>Dikarya</taxon>
        <taxon>Basidiomycota</taxon>
        <taxon>Agaricomycotina</taxon>
        <taxon>Agaricomycetes</taxon>
        <taxon>Agaricomycetidae</taxon>
        <taxon>Agaricales</taxon>
        <taxon>Agaricineae</taxon>
        <taxon>Bolbitiaceae</taxon>
        <taxon>Cyclocybe</taxon>
    </lineage>
</organism>
<evidence type="ECO:0000256" key="1">
    <source>
        <dbReference type="SAM" id="MobiDB-lite"/>
    </source>
</evidence>
<sequence length="139" mass="14730">MDMETESWMGVTGLVEVLPGAGDMPGAGMMNTYLSAREERYFGEGERQAAFPDGGSSDIAAIPADLTRSTGLAGPPTFRVANAQISQCDLHAPSSASSGPSLKDWRHLFLQASPLITHTGNTSQQEPTCFPQFPGTEVI</sequence>
<evidence type="ECO:0000313" key="2">
    <source>
        <dbReference type="EMBL" id="CAA7266157.1"/>
    </source>
</evidence>
<protein>
    <submittedName>
        <fullName evidence="2">Uncharacterized protein</fullName>
    </submittedName>
</protein>
<gene>
    <name evidence="2" type="ORF">AAE3_LOCUS8508</name>
</gene>
<keyword evidence="3" id="KW-1185">Reference proteome</keyword>
<name>A0A8S0WMP8_CYCAE</name>
<dbReference type="Proteomes" id="UP000467700">
    <property type="component" value="Unassembled WGS sequence"/>
</dbReference>
<evidence type="ECO:0000313" key="3">
    <source>
        <dbReference type="Proteomes" id="UP000467700"/>
    </source>
</evidence>
<proteinExistence type="predicted"/>
<dbReference type="EMBL" id="CACVBS010000053">
    <property type="protein sequence ID" value="CAA7266157.1"/>
    <property type="molecule type" value="Genomic_DNA"/>
</dbReference>
<dbReference type="AlphaFoldDB" id="A0A8S0WMP8"/>
<reference evidence="2 3" key="1">
    <citation type="submission" date="2020-01" db="EMBL/GenBank/DDBJ databases">
        <authorList>
            <person name="Gupta K D."/>
        </authorList>
    </citation>
    <scope>NUCLEOTIDE SEQUENCE [LARGE SCALE GENOMIC DNA]</scope>
</reference>